<proteinExistence type="predicted"/>
<comment type="catalytic activity">
    <reaction evidence="1">
        <text>S-ubiquitinyl-[E2 ubiquitin-conjugating enzyme]-L-cysteine + [acceptor protein]-L-lysine = [E2 ubiquitin-conjugating enzyme]-L-cysteine + N(6)-ubiquitinyl-[acceptor protein]-L-lysine.</text>
        <dbReference type="EC" id="2.3.2.27"/>
    </reaction>
</comment>
<keyword evidence="5 7" id="KW-0863">Zinc-finger</keyword>
<reference evidence="10 11" key="1">
    <citation type="submission" date="2020-08" db="EMBL/GenBank/DDBJ databases">
        <authorList>
            <person name="Hejnol A."/>
        </authorList>
    </citation>
    <scope>NUCLEOTIDE SEQUENCE [LARGE SCALE GENOMIC DNA]</scope>
</reference>
<dbReference type="InterPro" id="IPR000571">
    <property type="entry name" value="Znf_CCCH"/>
</dbReference>
<dbReference type="OrthoDB" id="10067217at2759"/>
<evidence type="ECO:0000256" key="4">
    <source>
        <dbReference type="ARBA" id="ARBA00022723"/>
    </source>
</evidence>
<dbReference type="GO" id="GO:0000288">
    <property type="term" value="P:nuclear-transcribed mRNA catabolic process, deadenylation-dependent decay"/>
    <property type="evidence" value="ECO:0007669"/>
    <property type="project" value="TreeGrafter"/>
</dbReference>
<dbReference type="InterPro" id="IPR036855">
    <property type="entry name" value="Znf_CCCH_sf"/>
</dbReference>
<dbReference type="Gene3D" id="1.20.120.1790">
    <property type="match status" value="1"/>
</dbReference>
<feature type="domain" description="C3H1-type" evidence="9">
    <location>
        <begin position="397"/>
        <end position="425"/>
    </location>
</feature>
<dbReference type="PANTHER" id="PTHR13139">
    <property type="entry name" value="RING FINGER AND CCCH-TYPE ZINC FINGER DOMAIN-CONTAINING PROTEIN"/>
    <property type="match status" value="1"/>
</dbReference>
<dbReference type="EC" id="2.3.2.27" evidence="2"/>
<protein>
    <recommendedName>
        <fullName evidence="2">RING-type E3 ubiquitin transferase</fullName>
        <ecNumber evidence="2">2.3.2.27</ecNumber>
    </recommendedName>
</protein>
<organism evidence="10 11">
    <name type="scientific">Dimorphilus gyrociliatus</name>
    <dbReference type="NCBI Taxonomy" id="2664684"/>
    <lineage>
        <taxon>Eukaryota</taxon>
        <taxon>Metazoa</taxon>
        <taxon>Spiralia</taxon>
        <taxon>Lophotrochozoa</taxon>
        <taxon>Annelida</taxon>
        <taxon>Polychaeta</taxon>
        <taxon>Polychaeta incertae sedis</taxon>
        <taxon>Dinophilidae</taxon>
        <taxon>Dimorphilus</taxon>
    </lineage>
</organism>
<evidence type="ECO:0000259" key="9">
    <source>
        <dbReference type="PROSITE" id="PS50103"/>
    </source>
</evidence>
<accession>A0A7I8VLJ8</accession>
<feature type="coiled-coil region" evidence="8">
    <location>
        <begin position="238"/>
        <end position="265"/>
    </location>
</feature>
<dbReference type="InterPro" id="IPR017907">
    <property type="entry name" value="Znf_RING_CS"/>
</dbReference>
<dbReference type="PROSITE" id="PS00518">
    <property type="entry name" value="ZF_RING_1"/>
    <property type="match status" value="1"/>
</dbReference>
<dbReference type="Proteomes" id="UP000549394">
    <property type="component" value="Unassembled WGS sequence"/>
</dbReference>
<dbReference type="GO" id="GO:0006511">
    <property type="term" value="P:ubiquitin-dependent protein catabolic process"/>
    <property type="evidence" value="ECO:0007669"/>
    <property type="project" value="TreeGrafter"/>
</dbReference>
<dbReference type="Pfam" id="PF00642">
    <property type="entry name" value="zf-CCCH"/>
    <property type="match status" value="1"/>
</dbReference>
<keyword evidence="3" id="KW-0808">Transferase</keyword>
<evidence type="ECO:0000313" key="10">
    <source>
        <dbReference type="EMBL" id="CAD5117172.1"/>
    </source>
</evidence>
<dbReference type="InterPro" id="IPR041523">
    <property type="entry name" value="ROQ_II"/>
</dbReference>
<dbReference type="GO" id="GO:0008270">
    <property type="term" value="F:zinc ion binding"/>
    <property type="evidence" value="ECO:0007669"/>
    <property type="project" value="UniProtKB-KW"/>
</dbReference>
<dbReference type="GO" id="GO:0003729">
    <property type="term" value="F:mRNA binding"/>
    <property type="evidence" value="ECO:0007669"/>
    <property type="project" value="TreeGrafter"/>
</dbReference>
<dbReference type="SMART" id="SM00356">
    <property type="entry name" value="ZnF_C3H1"/>
    <property type="match status" value="1"/>
</dbReference>
<gene>
    <name evidence="10" type="ORF">DGYR_LOCUS5728</name>
</gene>
<dbReference type="GO" id="GO:0061630">
    <property type="term" value="F:ubiquitin protein ligase activity"/>
    <property type="evidence" value="ECO:0007669"/>
    <property type="project" value="UniProtKB-EC"/>
</dbReference>
<evidence type="ECO:0000256" key="8">
    <source>
        <dbReference type="SAM" id="Coils"/>
    </source>
</evidence>
<dbReference type="SUPFAM" id="SSF90229">
    <property type="entry name" value="CCCH zinc finger"/>
    <property type="match status" value="1"/>
</dbReference>
<dbReference type="GO" id="GO:0000209">
    <property type="term" value="P:protein polyubiquitination"/>
    <property type="evidence" value="ECO:0007669"/>
    <property type="project" value="TreeGrafter"/>
</dbReference>
<name>A0A7I8VLJ8_9ANNE</name>
<evidence type="ECO:0000256" key="7">
    <source>
        <dbReference type="PROSITE-ProRule" id="PRU00723"/>
    </source>
</evidence>
<keyword evidence="8" id="KW-0175">Coiled coil</keyword>
<evidence type="ECO:0000313" key="11">
    <source>
        <dbReference type="Proteomes" id="UP000549394"/>
    </source>
</evidence>
<keyword evidence="11" id="KW-1185">Reference proteome</keyword>
<dbReference type="GO" id="GO:0035613">
    <property type="term" value="F:RNA stem-loop binding"/>
    <property type="evidence" value="ECO:0007669"/>
    <property type="project" value="TreeGrafter"/>
</dbReference>
<dbReference type="InterPro" id="IPR048575">
    <property type="entry name" value="Roquin_1_2-like_ROQ"/>
</dbReference>
<dbReference type="EMBL" id="CAJFCJ010000007">
    <property type="protein sequence ID" value="CAD5117172.1"/>
    <property type="molecule type" value="Genomic_DNA"/>
</dbReference>
<keyword evidence="4 7" id="KW-0479">Metal-binding</keyword>
<dbReference type="PROSITE" id="PS50103">
    <property type="entry name" value="ZF_C3H1"/>
    <property type="match status" value="1"/>
</dbReference>
<feature type="zinc finger region" description="C3H1-type" evidence="7">
    <location>
        <begin position="397"/>
        <end position="425"/>
    </location>
</feature>
<evidence type="ECO:0000256" key="2">
    <source>
        <dbReference type="ARBA" id="ARBA00012483"/>
    </source>
</evidence>
<evidence type="ECO:0000256" key="1">
    <source>
        <dbReference type="ARBA" id="ARBA00000900"/>
    </source>
</evidence>
<comment type="caution">
    <text evidence="10">The sequence shown here is derived from an EMBL/GenBank/DDBJ whole genome shotgun (WGS) entry which is preliminary data.</text>
</comment>
<evidence type="ECO:0000256" key="3">
    <source>
        <dbReference type="ARBA" id="ARBA00022679"/>
    </source>
</evidence>
<evidence type="ECO:0000256" key="6">
    <source>
        <dbReference type="ARBA" id="ARBA00022833"/>
    </source>
</evidence>
<keyword evidence="6 7" id="KW-0862">Zinc</keyword>
<evidence type="ECO:0000256" key="5">
    <source>
        <dbReference type="ARBA" id="ARBA00022771"/>
    </source>
</evidence>
<dbReference type="InterPro" id="IPR052249">
    <property type="entry name" value="Roquin_domain"/>
</dbReference>
<dbReference type="GO" id="GO:0010494">
    <property type="term" value="C:cytoplasmic stress granule"/>
    <property type="evidence" value="ECO:0007669"/>
    <property type="project" value="TreeGrafter"/>
</dbReference>
<dbReference type="Pfam" id="PF21206">
    <property type="entry name" value="Roquin_1_2-like_ROQ"/>
    <property type="match status" value="1"/>
</dbReference>
<dbReference type="Gene3D" id="3.30.40.10">
    <property type="entry name" value="Zinc/RING finger domain, C3HC4 (zinc finger)"/>
    <property type="match status" value="1"/>
</dbReference>
<dbReference type="InterPro" id="IPR013083">
    <property type="entry name" value="Znf_RING/FYVE/PHD"/>
</dbReference>
<dbReference type="PANTHER" id="PTHR13139:SF54">
    <property type="entry name" value="RING-TYPE E3 UBIQUITIN TRANSFERASE"/>
    <property type="match status" value="1"/>
</dbReference>
<dbReference type="Gene3D" id="4.10.1000.10">
    <property type="entry name" value="Zinc finger, CCCH-type"/>
    <property type="match status" value="1"/>
</dbReference>
<sequence>MADYISVRFDETIRLRINLHCGHTVCKSCLVKLKPKKCPFDQTEIDKEVEDIHNEFKIRKPSASVSKELKNEGKYQKSMYNSWKSCQKVIEKISTCLEPVSSTGTCPLSRPMQRKLISLANCRLLEDDGRVKAVKIIRSLAERTLSELILLHQNPQLTAANLWAAVRSRGCQFLGPSMQEEAIKLILQALQDGTALSRKVLVLFVVQRLQERFPNASKTSVGHVVQLLYRASCFIVTKREEDSSLMQLREELRNYDNLRREHDAQVVTIAIEAGLRIVPEQWSSLLYGNVYHKSYIQSIIDKVCKQQNENSFVASIGEFQSTLRRTGDPANLMKLKDTFECLSRIDQHAEAESPTWETLENSLKALSDVIQGLVELVQNPNLRRRVSQAILEQNTNRYKTMMCRDLMTKNECPRGDSCSFAHSKEELDRHRHKVSQQTNQSSLTAVEKAQLDALNQGMCAKLGLVPDNEVEVPTVQSSLLYGSNEAKMARTTMTPTSTTLTDGAVPIPSAQEAPEVPVVDYSNVPVTVIRPLEQHVLPHNFYPDGLLSNISLRQRKTPSETLHHLHKKKGELLSHINKQCNISYTTVEANSNEISTAITTSIVTSHLIEECSSQLASSSYKYGPISSSFTQELESELQTESNSDDEIIPFSTHSIVSKFGPIARGYKTKVKDIPPVQVTASQMRNPMPVTAVTPFSRGYPVAAPVPSRFSPTNPFFGVSDHVSDPNGFRVASSLPTAMIGRNLTSNRLSEHSYWSLKQSIKHTGEKNVNNEINADLAYVSDQMQLLQEAEDHRLAKELLSVEMDIHNTQQILQRTYIS</sequence>
<dbReference type="Pfam" id="PF18386">
    <property type="entry name" value="ROQ_II"/>
    <property type="match status" value="1"/>
</dbReference>
<dbReference type="GO" id="GO:0003725">
    <property type="term" value="F:double-stranded RNA binding"/>
    <property type="evidence" value="ECO:0007669"/>
    <property type="project" value="TreeGrafter"/>
</dbReference>
<dbReference type="AlphaFoldDB" id="A0A7I8VLJ8"/>